<evidence type="ECO:0000259" key="6">
    <source>
        <dbReference type="Pfam" id="PF24894"/>
    </source>
</evidence>
<evidence type="ECO:0000256" key="4">
    <source>
        <dbReference type="ARBA" id="ARBA00023056"/>
    </source>
</evidence>
<keyword evidence="4" id="KW-0320">Glycogen biosynthesis</keyword>
<gene>
    <name evidence="7" type="ORF">OB236_32860</name>
</gene>
<keyword evidence="2 7" id="KW-0808">Transferase</keyword>
<dbReference type="InterPro" id="IPR056818">
    <property type="entry name" value="GlmU/GlgC-like_hexapep"/>
</dbReference>
<comment type="caution">
    <text evidence="7">The sequence shown here is derived from an EMBL/GenBank/DDBJ whole genome shotgun (WGS) entry which is preliminary data.</text>
</comment>
<evidence type="ECO:0000256" key="3">
    <source>
        <dbReference type="ARBA" id="ARBA00022695"/>
    </source>
</evidence>
<dbReference type="CDD" id="cd02508">
    <property type="entry name" value="ADP_Glucose_PP"/>
    <property type="match status" value="1"/>
</dbReference>
<reference evidence="7 8" key="1">
    <citation type="submission" date="2022-09" db="EMBL/GenBank/DDBJ databases">
        <authorList>
            <person name="Han X.L."/>
            <person name="Wang Q."/>
            <person name="Lu T."/>
        </authorList>
    </citation>
    <scope>NUCLEOTIDE SEQUENCE [LARGE SCALE GENOMIC DNA]</scope>
    <source>
        <strain evidence="7 8">WQ 127069</strain>
    </source>
</reference>
<keyword evidence="3 7" id="KW-0548">Nucleotidyltransferase</keyword>
<dbReference type="InterPro" id="IPR005835">
    <property type="entry name" value="NTP_transferase_dom"/>
</dbReference>
<proteinExistence type="inferred from homology"/>
<evidence type="ECO:0000313" key="7">
    <source>
        <dbReference type="EMBL" id="MCU6796929.1"/>
    </source>
</evidence>
<sequence>MAMLLSGGEGRRLGVLTHHKAKPAVHFGGAARMIDYALSNCRNSGIQHIGVVTQYRPEALHQHIGEGTPWLQDTEQGEVAILCSTQEHVGKDGFTGTADAVYQNWHFIERHQPEYVIVLSGDHIYQMDYSKLIKQHRDTKAMATIAVTAVPWAEASRFGIMNTNEYGRITEFSEKPDKPVSNLASMGIYVFDTAFLQQYLKQDARISLSSHDFGKDVIPAMLKSGARMNAFAYDGYWKDVGTLDSLWEAHMDLLGDNPKFAIHSQAWPLHTVVRGEPRLFKETTGMIRHSLVYDSCSIQGMVERSVVSAGAKIGQGSRIYDSVIMPGAVIGQGVTLHKAIIGENAIIHDGVSLGIPNSNGVSVIGDKEIIHVKGEKLPKVYIPANKLLVEMIG</sequence>
<feature type="domain" description="Nucleotidyl transferase" evidence="5">
    <location>
        <begin position="2"/>
        <end position="253"/>
    </location>
</feature>
<dbReference type="SUPFAM" id="SSF51161">
    <property type="entry name" value="Trimeric LpxA-like enzymes"/>
    <property type="match status" value="1"/>
</dbReference>
<dbReference type="PANTHER" id="PTHR43523:SF2">
    <property type="entry name" value="GLUCOSE-1-PHOSPHATE ADENYLYLTRANSFERASE"/>
    <property type="match status" value="1"/>
</dbReference>
<dbReference type="EC" id="2.7.7.27" evidence="7"/>
<dbReference type="NCBIfam" id="NF003670">
    <property type="entry name" value="PRK05293.1"/>
    <property type="match status" value="1"/>
</dbReference>
<dbReference type="Pfam" id="PF00483">
    <property type="entry name" value="NTP_transferase"/>
    <property type="match status" value="1"/>
</dbReference>
<dbReference type="EMBL" id="JAOQIO010000110">
    <property type="protein sequence ID" value="MCU6796929.1"/>
    <property type="molecule type" value="Genomic_DNA"/>
</dbReference>
<dbReference type="InterPro" id="IPR029044">
    <property type="entry name" value="Nucleotide-diphossugar_trans"/>
</dbReference>
<evidence type="ECO:0000259" key="5">
    <source>
        <dbReference type="Pfam" id="PF00483"/>
    </source>
</evidence>
<accession>A0ABT2UTC2</accession>
<feature type="domain" description="Glucose-1-phosphate adenylyltransferase/Bifunctional protein GlmU-like C-terminal hexapeptide" evidence="6">
    <location>
        <begin position="282"/>
        <end position="355"/>
    </location>
</feature>
<evidence type="ECO:0000313" key="8">
    <source>
        <dbReference type="Proteomes" id="UP001652445"/>
    </source>
</evidence>
<dbReference type="SUPFAM" id="SSF53448">
    <property type="entry name" value="Nucleotide-diphospho-sugar transferases"/>
    <property type="match status" value="1"/>
</dbReference>
<comment type="similarity">
    <text evidence="1">Belongs to the bacterial/plant glucose-1-phosphate adenylyltransferase family.</text>
</comment>
<evidence type="ECO:0000256" key="1">
    <source>
        <dbReference type="ARBA" id="ARBA00010443"/>
    </source>
</evidence>
<name>A0ABT2UTC2_9BACL</name>
<dbReference type="Pfam" id="PF24894">
    <property type="entry name" value="Hexapep_GlmU"/>
    <property type="match status" value="1"/>
</dbReference>
<dbReference type="InterPro" id="IPR011831">
    <property type="entry name" value="ADP-Glc_PPase"/>
</dbReference>
<dbReference type="CDD" id="cd04651">
    <property type="entry name" value="LbH_G1P_AT_C"/>
    <property type="match status" value="1"/>
</dbReference>
<dbReference type="Proteomes" id="UP001652445">
    <property type="component" value="Unassembled WGS sequence"/>
</dbReference>
<dbReference type="InterPro" id="IPR011004">
    <property type="entry name" value="Trimer_LpxA-like_sf"/>
</dbReference>
<dbReference type="GO" id="GO:0008878">
    <property type="term" value="F:glucose-1-phosphate adenylyltransferase activity"/>
    <property type="evidence" value="ECO:0007669"/>
    <property type="project" value="UniProtKB-EC"/>
</dbReference>
<evidence type="ECO:0000256" key="2">
    <source>
        <dbReference type="ARBA" id="ARBA00022679"/>
    </source>
</evidence>
<protein>
    <submittedName>
        <fullName evidence="7">Glucose-1-phosphate adenylyltransferase</fullName>
        <ecNumber evidence="7">2.7.7.27</ecNumber>
    </submittedName>
</protein>
<dbReference type="PANTHER" id="PTHR43523">
    <property type="entry name" value="GLUCOSE-1-PHOSPHATE ADENYLYLTRANSFERASE-RELATED"/>
    <property type="match status" value="1"/>
</dbReference>
<dbReference type="Gene3D" id="2.160.10.10">
    <property type="entry name" value="Hexapeptide repeat proteins"/>
    <property type="match status" value="1"/>
</dbReference>
<organism evidence="7 8">
    <name type="scientific">Paenibacillus baimaensis</name>
    <dbReference type="NCBI Taxonomy" id="2982185"/>
    <lineage>
        <taxon>Bacteria</taxon>
        <taxon>Bacillati</taxon>
        <taxon>Bacillota</taxon>
        <taxon>Bacilli</taxon>
        <taxon>Bacillales</taxon>
        <taxon>Paenibacillaceae</taxon>
        <taxon>Paenibacillus</taxon>
    </lineage>
</organism>
<dbReference type="Gene3D" id="3.90.550.10">
    <property type="entry name" value="Spore Coat Polysaccharide Biosynthesis Protein SpsA, Chain A"/>
    <property type="match status" value="1"/>
</dbReference>
<dbReference type="RefSeq" id="WP_262687750.1">
    <property type="nucleotide sequence ID" value="NZ_JAOQIO010000110.1"/>
</dbReference>
<keyword evidence="8" id="KW-1185">Reference proteome</keyword>